<dbReference type="GO" id="GO:0006353">
    <property type="term" value="P:DNA-templated transcription termination"/>
    <property type="evidence" value="ECO:0007669"/>
    <property type="project" value="UniProtKB-KW"/>
</dbReference>
<accession>A0A0K9NXB9</accession>
<reference evidence="6" key="1">
    <citation type="journal article" date="2016" name="Nature">
        <title>The genome of the seagrass Zostera marina reveals angiosperm adaptation to the sea.</title>
        <authorList>
            <person name="Olsen J.L."/>
            <person name="Rouze P."/>
            <person name="Verhelst B."/>
            <person name="Lin Y.-C."/>
            <person name="Bayer T."/>
            <person name="Collen J."/>
            <person name="Dattolo E."/>
            <person name="De Paoli E."/>
            <person name="Dittami S."/>
            <person name="Maumus F."/>
            <person name="Michel G."/>
            <person name="Kersting A."/>
            <person name="Lauritano C."/>
            <person name="Lohaus R."/>
            <person name="Toepel M."/>
            <person name="Tonon T."/>
            <person name="Vanneste K."/>
            <person name="Amirebrahimi M."/>
            <person name="Brakel J."/>
            <person name="Bostroem C."/>
            <person name="Chovatia M."/>
            <person name="Grimwood J."/>
            <person name="Jenkins J.W."/>
            <person name="Jueterbock A."/>
            <person name="Mraz A."/>
            <person name="Stam W.T."/>
            <person name="Tice H."/>
            <person name="Bornberg-Bauer E."/>
            <person name="Green P.J."/>
            <person name="Pearson G.A."/>
            <person name="Procaccini G."/>
            <person name="Duarte C.M."/>
            <person name="Schmutz J."/>
            <person name="Reusch T.B.H."/>
            <person name="Van de Peer Y."/>
        </authorList>
    </citation>
    <scope>NUCLEOTIDE SEQUENCE [LARGE SCALE GENOMIC DNA]</scope>
    <source>
        <strain evidence="6">cv. Finnish</strain>
    </source>
</reference>
<keyword evidence="6" id="KW-1185">Reference proteome</keyword>
<dbReference type="GO" id="GO:0032502">
    <property type="term" value="P:developmental process"/>
    <property type="evidence" value="ECO:0000318"/>
    <property type="project" value="GO_Central"/>
</dbReference>
<evidence type="ECO:0000313" key="5">
    <source>
        <dbReference type="EMBL" id="KMZ61404.1"/>
    </source>
</evidence>
<evidence type="ECO:0000256" key="4">
    <source>
        <dbReference type="SAM" id="MobiDB-lite"/>
    </source>
</evidence>
<keyword evidence="3" id="KW-0809">Transit peptide</keyword>
<keyword evidence="2" id="KW-0806">Transcription termination</keyword>
<sequence length="492" mass="56431">MEIQVTFRYPISRISLPLDFSTSLGRTACCMSRRGGVIYASSLHSNPKILKLNRKSPYGRVISPYDEKNDDDDSESEDFSDDEFSDLEEFNEEPISRKIPISDHDTIKGNSQRKPRGGRSSSITGILKNTQSSDVKRINNIQPKNSAQTYYTEDAVGRGKGSIGKNMFRNLKEELDLDEKWFPFVEYLSTFGLKESDFVSIYERHMPCFQINVISAQERLEFLLKVGVKVRDIRKILNRQPQILEYTVENNLKPHVAFLSSIGIPDSRIGQIIASAPSLFSYSIELSLKPTIKYLVEEVGIKGNYIGKVVQLSPQILVQRIDNSWTSRLYFLSKDLGAPRESIVKMVTKHPQLLHYSIEDGIQPRINFLRSIGMQNPEIVKVLTSLTQVLSLSLEANLKPKYLYLVNDLRNEVQSLTKYPMYLSLSLEQRIRPRHRFLVSLKKAPKGPFPLSWFVPTDESFCQQWAGTSVEKYLAFRQTMLLSNFAKKYERK</sequence>
<protein>
    <submittedName>
        <fullName evidence="5">Mitochondrial transcription termination factor family protein</fullName>
    </submittedName>
</protein>
<gene>
    <name evidence="5" type="ORF">ZOSMA_52G00550</name>
</gene>
<dbReference type="Pfam" id="PF02536">
    <property type="entry name" value="mTERF"/>
    <property type="match status" value="1"/>
</dbReference>
<keyword evidence="2" id="KW-0805">Transcription regulation</keyword>
<dbReference type="GO" id="GO:0009507">
    <property type="term" value="C:chloroplast"/>
    <property type="evidence" value="ECO:0000318"/>
    <property type="project" value="GO_Central"/>
</dbReference>
<evidence type="ECO:0000256" key="2">
    <source>
        <dbReference type="ARBA" id="ARBA00022472"/>
    </source>
</evidence>
<dbReference type="OrthoDB" id="637682at2759"/>
<name>A0A0K9NXB9_ZOSMR</name>
<dbReference type="PANTHER" id="PTHR13068">
    <property type="entry name" value="CGI-12 PROTEIN-RELATED"/>
    <property type="match status" value="1"/>
</dbReference>
<dbReference type="STRING" id="29655.A0A0K9NXB9"/>
<comment type="caution">
    <text evidence="5">The sequence shown here is derived from an EMBL/GenBank/DDBJ whole genome shotgun (WGS) entry which is preliminary data.</text>
</comment>
<feature type="compositionally biased region" description="Acidic residues" evidence="4">
    <location>
        <begin position="68"/>
        <end position="92"/>
    </location>
</feature>
<dbReference type="Proteomes" id="UP000036987">
    <property type="component" value="Unassembled WGS sequence"/>
</dbReference>
<evidence type="ECO:0000256" key="1">
    <source>
        <dbReference type="ARBA" id="ARBA00007692"/>
    </source>
</evidence>
<dbReference type="SMART" id="SM00733">
    <property type="entry name" value="Mterf"/>
    <property type="match status" value="7"/>
</dbReference>
<dbReference type="FunFam" id="1.25.70.10:FF:000006">
    <property type="entry name" value="Transcription termination factor MTERF9, chloroplastic"/>
    <property type="match status" value="1"/>
</dbReference>
<evidence type="ECO:0000313" key="6">
    <source>
        <dbReference type="Proteomes" id="UP000036987"/>
    </source>
</evidence>
<dbReference type="PANTHER" id="PTHR13068:SF151">
    <property type="entry name" value="TRANSCRIPTION TERMINATION FACTOR MTERF9, CHLOROPLASTIC"/>
    <property type="match status" value="1"/>
</dbReference>
<dbReference type="InterPro" id="IPR003690">
    <property type="entry name" value="MTERF"/>
</dbReference>
<dbReference type="InterPro" id="IPR038538">
    <property type="entry name" value="MTERF_sf"/>
</dbReference>
<dbReference type="AlphaFoldDB" id="A0A0K9NXB9"/>
<feature type="region of interest" description="Disordered" evidence="4">
    <location>
        <begin position="60"/>
        <end position="126"/>
    </location>
</feature>
<feature type="compositionally biased region" description="Basic and acidic residues" evidence="4">
    <location>
        <begin position="94"/>
        <end position="107"/>
    </location>
</feature>
<proteinExistence type="inferred from homology"/>
<dbReference type="OMA" id="SHFTQIY"/>
<organism evidence="5 6">
    <name type="scientific">Zostera marina</name>
    <name type="common">Eelgrass</name>
    <dbReference type="NCBI Taxonomy" id="29655"/>
    <lineage>
        <taxon>Eukaryota</taxon>
        <taxon>Viridiplantae</taxon>
        <taxon>Streptophyta</taxon>
        <taxon>Embryophyta</taxon>
        <taxon>Tracheophyta</taxon>
        <taxon>Spermatophyta</taxon>
        <taxon>Magnoliopsida</taxon>
        <taxon>Liliopsida</taxon>
        <taxon>Zosteraceae</taxon>
        <taxon>Zostera</taxon>
    </lineage>
</organism>
<dbReference type="Gene3D" id="1.25.70.10">
    <property type="entry name" value="Transcription termination factor 3, mitochondrial"/>
    <property type="match status" value="2"/>
</dbReference>
<dbReference type="GO" id="GO:0003676">
    <property type="term" value="F:nucleic acid binding"/>
    <property type="evidence" value="ECO:0007669"/>
    <property type="project" value="InterPro"/>
</dbReference>
<comment type="similarity">
    <text evidence="1">Belongs to the mTERF family.</text>
</comment>
<dbReference type="EMBL" id="LFYR01001488">
    <property type="protein sequence ID" value="KMZ61404.1"/>
    <property type="molecule type" value="Genomic_DNA"/>
</dbReference>
<evidence type="ECO:0000256" key="3">
    <source>
        <dbReference type="ARBA" id="ARBA00022946"/>
    </source>
</evidence>
<keyword evidence="2" id="KW-0804">Transcription</keyword>